<dbReference type="InterPro" id="IPR001992">
    <property type="entry name" value="T2SS_GspF/T4SS_PilC_CS"/>
</dbReference>
<comment type="function">
    <text evidence="1">Component of the type II secretion system inner membrane complex required for the energy-dependent secretion of extracellular factors such as proteases and toxins from the periplasm.</text>
</comment>
<keyword evidence="8" id="KW-0479">Metal-binding</keyword>
<evidence type="ECO:0000256" key="11">
    <source>
        <dbReference type="ARBA" id="ARBA00022989"/>
    </source>
</evidence>
<dbReference type="PANTHER" id="PTHR30012:SF0">
    <property type="entry name" value="TYPE II SECRETION SYSTEM PROTEIN F-RELATED"/>
    <property type="match status" value="1"/>
</dbReference>
<keyword evidence="10" id="KW-0653">Protein transport</keyword>
<evidence type="ECO:0000256" key="7">
    <source>
        <dbReference type="ARBA" id="ARBA00022692"/>
    </source>
</evidence>
<dbReference type="GO" id="GO:0015628">
    <property type="term" value="P:protein secretion by the type II secretion system"/>
    <property type="evidence" value="ECO:0007669"/>
    <property type="project" value="InterPro"/>
</dbReference>
<evidence type="ECO:0000259" key="16">
    <source>
        <dbReference type="Pfam" id="PF00482"/>
    </source>
</evidence>
<dbReference type="PANTHER" id="PTHR30012">
    <property type="entry name" value="GENERAL SECRETION PATHWAY PROTEIN"/>
    <property type="match status" value="1"/>
</dbReference>
<feature type="domain" description="Type II secretion system protein GspF" evidence="16">
    <location>
        <begin position="77"/>
        <end position="199"/>
    </location>
</feature>
<dbReference type="Pfam" id="PF00482">
    <property type="entry name" value="T2SSF"/>
    <property type="match status" value="2"/>
</dbReference>
<dbReference type="InterPro" id="IPR018076">
    <property type="entry name" value="T2SS_GspF_dom"/>
</dbReference>
<reference evidence="17" key="1">
    <citation type="submission" date="2019-01" db="EMBL/GenBank/DDBJ databases">
        <authorList>
            <consortium name="Genoscope - CEA"/>
            <person name="William W."/>
        </authorList>
    </citation>
    <scope>NUCLEOTIDE SEQUENCE</scope>
    <source>
        <strain evidence="17">CR-1</strain>
    </source>
</reference>
<evidence type="ECO:0000256" key="14">
    <source>
        <dbReference type="RuleBase" id="RU003923"/>
    </source>
</evidence>
<dbReference type="GO" id="GO:0005886">
    <property type="term" value="C:plasma membrane"/>
    <property type="evidence" value="ECO:0007669"/>
    <property type="project" value="UniProtKB-SubCell"/>
</dbReference>
<evidence type="ECO:0000256" key="15">
    <source>
        <dbReference type="SAM" id="Phobius"/>
    </source>
</evidence>
<dbReference type="PROSITE" id="PS00874">
    <property type="entry name" value="T2SP_F"/>
    <property type="match status" value="1"/>
</dbReference>
<feature type="transmembrane region" description="Helical" evidence="15">
    <location>
        <begin position="175"/>
        <end position="198"/>
    </location>
</feature>
<evidence type="ECO:0000256" key="9">
    <source>
        <dbReference type="ARBA" id="ARBA00022837"/>
    </source>
</evidence>
<keyword evidence="12 15" id="KW-0472">Membrane</keyword>
<protein>
    <recommendedName>
        <fullName evidence="13">General secretion pathway protein F</fullName>
    </recommendedName>
</protein>
<keyword evidence="5" id="KW-1003">Cell membrane</keyword>
<evidence type="ECO:0000256" key="1">
    <source>
        <dbReference type="ARBA" id="ARBA00002684"/>
    </source>
</evidence>
<evidence type="ECO:0000256" key="5">
    <source>
        <dbReference type="ARBA" id="ARBA00022475"/>
    </source>
</evidence>
<gene>
    <name evidence="17" type="ORF">EPICR_10062</name>
</gene>
<keyword evidence="11 15" id="KW-1133">Transmembrane helix</keyword>
<dbReference type="GO" id="GO:0015627">
    <property type="term" value="C:type II protein secretion system complex"/>
    <property type="evidence" value="ECO:0007669"/>
    <property type="project" value="InterPro"/>
</dbReference>
<keyword evidence="7 14" id="KW-0812">Transmembrane</keyword>
<proteinExistence type="inferred from homology"/>
<evidence type="ECO:0000256" key="3">
    <source>
        <dbReference type="ARBA" id="ARBA00005745"/>
    </source>
</evidence>
<dbReference type="AlphaFoldDB" id="A0A484HHB8"/>
<dbReference type="InterPro" id="IPR003004">
    <property type="entry name" value="GspF/PilC"/>
</dbReference>
<evidence type="ECO:0000313" key="17">
    <source>
        <dbReference type="EMBL" id="VEN72563.1"/>
    </source>
</evidence>
<feature type="domain" description="Type II secretion system protein GspF" evidence="16">
    <location>
        <begin position="279"/>
        <end position="401"/>
    </location>
</feature>
<feature type="transmembrane region" description="Helical" evidence="15">
    <location>
        <begin position="229"/>
        <end position="248"/>
    </location>
</feature>
<dbReference type="GO" id="GO:0046872">
    <property type="term" value="F:metal ion binding"/>
    <property type="evidence" value="ECO:0007669"/>
    <property type="project" value="UniProtKB-KW"/>
</dbReference>
<accession>A0A484HHB8</accession>
<name>A0A484HHB8_9BACT</name>
<keyword evidence="6" id="KW-0997">Cell inner membrane</keyword>
<evidence type="ECO:0000256" key="6">
    <source>
        <dbReference type="ARBA" id="ARBA00022519"/>
    </source>
</evidence>
<dbReference type="EMBL" id="CAACVI010000001">
    <property type="protein sequence ID" value="VEN72563.1"/>
    <property type="molecule type" value="Genomic_DNA"/>
</dbReference>
<evidence type="ECO:0000256" key="12">
    <source>
        <dbReference type="ARBA" id="ARBA00023136"/>
    </source>
</evidence>
<evidence type="ECO:0000256" key="10">
    <source>
        <dbReference type="ARBA" id="ARBA00022927"/>
    </source>
</evidence>
<keyword evidence="4 14" id="KW-0813">Transport</keyword>
<dbReference type="NCBIfam" id="TIGR02120">
    <property type="entry name" value="GspF"/>
    <property type="match status" value="1"/>
</dbReference>
<evidence type="ECO:0000256" key="4">
    <source>
        <dbReference type="ARBA" id="ARBA00022448"/>
    </source>
</evidence>
<organism evidence="17">
    <name type="scientific">uncultured Desulfobacteraceae bacterium</name>
    <dbReference type="NCBI Taxonomy" id="218296"/>
    <lineage>
        <taxon>Bacteria</taxon>
        <taxon>Pseudomonadati</taxon>
        <taxon>Thermodesulfobacteriota</taxon>
        <taxon>Desulfobacteria</taxon>
        <taxon>Desulfobacterales</taxon>
        <taxon>Desulfobacteraceae</taxon>
        <taxon>environmental samples</taxon>
    </lineage>
</organism>
<sequence length="410" mass="44233">MPVFEYSALNAKGKKDAGIIDAEGAAAAKRKLRDSGIYPISLKELSGAPSKKKARIKRFTLAGRLSRVKPSDISVMTRQLSTLLWAGLPLVSALDTLIPQTKSAAFKKILAQVKDAIVEGGGFAQALSRYPGVFSSLYINMIRSAETAGTLEIVLERLADLTERQDALSSRIKGALYYPIFMVGAGSLALFALMGYVVPKITSIFEDMNQALPAPTVILIGASDFIKGFWWLALALLAAAAYGAHLFIKTPKGRHVFDQMKLSFPVAGALTKKLAASRFSRTLGSLLDNGVPMLKALDIVKNIAGNTLFADALENVAQEVGKGRGLAESMSEQHIFPVLSVQMIQVGEQSGDLENMLEKVADIYEKDVESAITGMTSMLEPLMILFMALIIGFIVISIALPIIEMNQFAM</sequence>
<dbReference type="Gene3D" id="1.20.81.30">
    <property type="entry name" value="Type II secretion system (T2SS), domain F"/>
    <property type="match status" value="2"/>
</dbReference>
<comment type="subcellular location">
    <subcellularLocation>
        <location evidence="2">Cell inner membrane</location>
        <topology evidence="2">Multi-pass membrane protein</topology>
    </subcellularLocation>
    <subcellularLocation>
        <location evidence="14">Cell membrane</location>
        <topology evidence="14">Multi-pass membrane protein</topology>
    </subcellularLocation>
</comment>
<evidence type="ECO:0000256" key="13">
    <source>
        <dbReference type="ARBA" id="ARBA00030750"/>
    </source>
</evidence>
<dbReference type="FunFam" id="1.20.81.30:FF:000001">
    <property type="entry name" value="Type II secretion system protein F"/>
    <property type="match status" value="2"/>
</dbReference>
<feature type="transmembrane region" description="Helical" evidence="15">
    <location>
        <begin position="382"/>
        <end position="403"/>
    </location>
</feature>
<dbReference type="InterPro" id="IPR011850">
    <property type="entry name" value="T2SS_GspF"/>
</dbReference>
<keyword evidence="9" id="KW-0106">Calcium</keyword>
<dbReference type="InterPro" id="IPR042094">
    <property type="entry name" value="T2SS_GspF_sf"/>
</dbReference>
<evidence type="ECO:0000256" key="8">
    <source>
        <dbReference type="ARBA" id="ARBA00022723"/>
    </source>
</evidence>
<comment type="similarity">
    <text evidence="3 14">Belongs to the GSP F family.</text>
</comment>
<evidence type="ECO:0000256" key="2">
    <source>
        <dbReference type="ARBA" id="ARBA00004429"/>
    </source>
</evidence>
<dbReference type="PRINTS" id="PR00812">
    <property type="entry name" value="BCTERIALGSPF"/>
</dbReference>